<keyword evidence="3" id="KW-1185">Reference proteome</keyword>
<organism evidence="2 3">
    <name type="scientific">Anaerosalibacter massiliensis</name>
    <dbReference type="NCBI Taxonomy" id="1347392"/>
    <lineage>
        <taxon>Bacteria</taxon>
        <taxon>Bacillati</taxon>
        <taxon>Bacillota</taxon>
        <taxon>Tissierellia</taxon>
        <taxon>Tissierellales</taxon>
        <taxon>Sporanaerobacteraceae</taxon>
        <taxon>Anaerosalibacter</taxon>
    </lineage>
</organism>
<keyword evidence="1" id="KW-0812">Transmembrane</keyword>
<dbReference type="EMBL" id="JANJZL010000002">
    <property type="protein sequence ID" value="MCR2043382.1"/>
    <property type="molecule type" value="Genomic_DNA"/>
</dbReference>
<dbReference type="AlphaFoldDB" id="A0A9X2S698"/>
<gene>
    <name evidence="2" type="ORF">NSA23_04535</name>
</gene>
<proteinExistence type="predicted"/>
<keyword evidence="1" id="KW-0472">Membrane</keyword>
<accession>A0A9X2S698</accession>
<evidence type="ECO:0000313" key="3">
    <source>
        <dbReference type="Proteomes" id="UP001142078"/>
    </source>
</evidence>
<sequence length="41" mass="4403">MKDEKDRNKDKDNKLSIGMGLGITFGILIDNLVVGISIGLA</sequence>
<name>A0A9X2S698_9FIRM</name>
<keyword evidence="1" id="KW-1133">Transmembrane helix</keyword>
<reference evidence="2" key="1">
    <citation type="submission" date="2022-07" db="EMBL/GenBank/DDBJ databases">
        <title>Enhanced cultured diversity of the mouse gut microbiota enables custom-made synthetic communities.</title>
        <authorList>
            <person name="Afrizal A."/>
        </authorList>
    </citation>
    <scope>NUCLEOTIDE SEQUENCE</scope>
    <source>
        <strain evidence="2">DSM 29482</strain>
    </source>
</reference>
<feature type="transmembrane region" description="Helical" evidence="1">
    <location>
        <begin position="21"/>
        <end position="40"/>
    </location>
</feature>
<evidence type="ECO:0000313" key="2">
    <source>
        <dbReference type="EMBL" id="MCR2043382.1"/>
    </source>
</evidence>
<evidence type="ECO:0000256" key="1">
    <source>
        <dbReference type="SAM" id="Phobius"/>
    </source>
</evidence>
<protein>
    <submittedName>
        <fullName evidence="2">Uncharacterized protein</fullName>
    </submittedName>
</protein>
<dbReference type="Proteomes" id="UP001142078">
    <property type="component" value="Unassembled WGS sequence"/>
</dbReference>
<dbReference type="RefSeq" id="WP_257490267.1">
    <property type="nucleotide sequence ID" value="NZ_JANJZL010000002.1"/>
</dbReference>
<comment type="caution">
    <text evidence="2">The sequence shown here is derived from an EMBL/GenBank/DDBJ whole genome shotgun (WGS) entry which is preliminary data.</text>
</comment>